<keyword evidence="5" id="KW-0472">Membrane</keyword>
<dbReference type="Proteomes" id="UP000015350">
    <property type="component" value="Unassembled WGS sequence"/>
</dbReference>
<evidence type="ECO:0000259" key="6">
    <source>
        <dbReference type="SMART" id="SM01049"/>
    </source>
</evidence>
<evidence type="ECO:0000256" key="5">
    <source>
        <dbReference type="ARBA" id="ARBA00023136"/>
    </source>
</evidence>
<evidence type="ECO:0000256" key="4">
    <source>
        <dbReference type="ARBA" id="ARBA00022989"/>
    </source>
</evidence>
<dbReference type="EMBL" id="AQPH01000008">
    <property type="protein sequence ID" value="EPY02831.1"/>
    <property type="molecule type" value="Genomic_DNA"/>
</dbReference>
<dbReference type="GO" id="GO:0005886">
    <property type="term" value="C:plasma membrane"/>
    <property type="evidence" value="ECO:0007669"/>
    <property type="project" value="UniProtKB-SubCell"/>
</dbReference>
<name>S9TKP6_MAGFU</name>
<dbReference type="eggNOG" id="COG4564">
    <property type="taxonomic scope" value="Bacteria"/>
</dbReference>
<evidence type="ECO:0000313" key="8">
    <source>
        <dbReference type="Proteomes" id="UP000015350"/>
    </source>
</evidence>
<dbReference type="PATRIC" id="fig|1316936.3.peg.749"/>
<gene>
    <name evidence="7" type="ORF">K678_03739</name>
</gene>
<evidence type="ECO:0000256" key="3">
    <source>
        <dbReference type="ARBA" id="ARBA00022692"/>
    </source>
</evidence>
<comment type="subcellular location">
    <subcellularLocation>
        <location evidence="1">Cell membrane</location>
        <topology evidence="1">Multi-pass membrane protein</topology>
    </subcellularLocation>
</comment>
<evidence type="ECO:0000313" key="7">
    <source>
        <dbReference type="EMBL" id="EPY02831.1"/>
    </source>
</evidence>
<dbReference type="STRING" id="1316936.K678_03739"/>
<dbReference type="Pfam" id="PF17200">
    <property type="entry name" value="sCache_2"/>
    <property type="match status" value="1"/>
</dbReference>
<reference evidence="7 8" key="1">
    <citation type="submission" date="2013-04" db="EMBL/GenBank/DDBJ databases">
        <authorList>
            <person name="Kuznetsov B."/>
            <person name="Ivanovsky R."/>
        </authorList>
    </citation>
    <scope>NUCLEOTIDE SEQUENCE [LARGE SCALE GENOMIC DNA]</scope>
    <source>
        <strain evidence="7 8">MGU-K5</strain>
    </source>
</reference>
<evidence type="ECO:0000256" key="1">
    <source>
        <dbReference type="ARBA" id="ARBA00004651"/>
    </source>
</evidence>
<dbReference type="SMART" id="SM01049">
    <property type="entry name" value="Cache_2"/>
    <property type="match status" value="1"/>
</dbReference>
<proteinExistence type="predicted"/>
<dbReference type="AlphaFoldDB" id="S9TKP6"/>
<feature type="domain" description="Single Cache" evidence="6">
    <location>
        <begin position="10"/>
        <end position="94"/>
    </location>
</feature>
<dbReference type="InterPro" id="IPR033480">
    <property type="entry name" value="sCache_2"/>
</dbReference>
<dbReference type="Gene3D" id="3.30.450.20">
    <property type="entry name" value="PAS domain"/>
    <property type="match status" value="1"/>
</dbReference>
<comment type="caution">
    <text evidence="7">The sequence shown here is derived from an EMBL/GenBank/DDBJ whole genome shotgun (WGS) entry which is preliminary data.</text>
</comment>
<evidence type="ECO:0000256" key="2">
    <source>
        <dbReference type="ARBA" id="ARBA00022475"/>
    </source>
</evidence>
<keyword evidence="4" id="KW-1133">Transmembrane helix</keyword>
<organism evidence="7 8">
    <name type="scientific">Magnetospirillum fulvum MGU-K5</name>
    <dbReference type="NCBI Taxonomy" id="1316936"/>
    <lineage>
        <taxon>Bacteria</taxon>
        <taxon>Pseudomonadati</taxon>
        <taxon>Pseudomonadota</taxon>
        <taxon>Alphaproteobacteria</taxon>
        <taxon>Rhodospirillales</taxon>
        <taxon>Rhodospirillaceae</taxon>
        <taxon>Magnetospirillum</taxon>
    </lineage>
</organism>
<keyword evidence="2" id="KW-1003">Cell membrane</keyword>
<keyword evidence="3" id="KW-0812">Transmembrane</keyword>
<accession>S9TKP6</accession>
<sequence length="141" mass="15446">MLAGLASPALAAGEKGTADEAIAMTRKATAFLAKEGPETAFAAFTGKDPRFVDHDLYVIVYDREGKCLAHGANPKLVGKDLIENQDTDGKFYIRDRVEAAKTKASFWQDYKFTNPTTKKVEPKSTYCETTADKIVCVGIYK</sequence>
<protein>
    <recommendedName>
        <fullName evidence="6">Single Cache domain-containing protein</fullName>
    </recommendedName>
</protein>